<evidence type="ECO:0000313" key="2">
    <source>
        <dbReference type="Proteomes" id="UP000050525"/>
    </source>
</evidence>
<comment type="caution">
    <text evidence="1">The sequence shown here is derived from an EMBL/GenBank/DDBJ whole genome shotgun (WGS) entry which is preliminary data.</text>
</comment>
<sequence length="71" mass="7753">MGWQCNTRCLSLPGSAPHSQSSVLPANAVRSPQVSRSMCPAVFISSQIRPFLPELRSSRQRCEKSSGKAHL</sequence>
<reference evidence="1 2" key="1">
    <citation type="journal article" date="2012" name="Genome Biol.">
        <title>Sequencing three crocodilian genomes to illuminate the evolution of archosaurs and amniotes.</title>
        <authorList>
            <person name="St John J.A."/>
            <person name="Braun E.L."/>
            <person name="Isberg S.R."/>
            <person name="Miles L.G."/>
            <person name="Chong A.Y."/>
            <person name="Gongora J."/>
            <person name="Dalzell P."/>
            <person name="Moran C."/>
            <person name="Bed'hom B."/>
            <person name="Abzhanov A."/>
            <person name="Burgess S.C."/>
            <person name="Cooksey A.M."/>
            <person name="Castoe T.A."/>
            <person name="Crawford N.G."/>
            <person name="Densmore L.D."/>
            <person name="Drew J.C."/>
            <person name="Edwards S.V."/>
            <person name="Faircloth B.C."/>
            <person name="Fujita M.K."/>
            <person name="Greenwold M.J."/>
            <person name="Hoffmann F.G."/>
            <person name="Howard J.M."/>
            <person name="Iguchi T."/>
            <person name="Janes D.E."/>
            <person name="Khan S.Y."/>
            <person name="Kohno S."/>
            <person name="de Koning A.J."/>
            <person name="Lance S.L."/>
            <person name="McCarthy F.M."/>
            <person name="McCormack J.E."/>
            <person name="Merchant M.E."/>
            <person name="Peterson D.G."/>
            <person name="Pollock D.D."/>
            <person name="Pourmand N."/>
            <person name="Raney B.J."/>
            <person name="Roessler K.A."/>
            <person name="Sanford J.R."/>
            <person name="Sawyer R.H."/>
            <person name="Schmidt C.J."/>
            <person name="Triplett E.W."/>
            <person name="Tuberville T.D."/>
            <person name="Venegas-Anaya M."/>
            <person name="Howard J.T."/>
            <person name="Jarvis E.D."/>
            <person name="Guillette L.J.Jr."/>
            <person name="Glenn T.C."/>
            <person name="Green R.E."/>
            <person name="Ray D.A."/>
        </authorList>
    </citation>
    <scope>NUCLEOTIDE SEQUENCE [LARGE SCALE GENOMIC DNA]</scope>
    <source>
        <strain evidence="1">KSC_2009_1</strain>
    </source>
</reference>
<organism evidence="1 2">
    <name type="scientific">Alligator mississippiensis</name>
    <name type="common">American alligator</name>
    <dbReference type="NCBI Taxonomy" id="8496"/>
    <lineage>
        <taxon>Eukaryota</taxon>
        <taxon>Metazoa</taxon>
        <taxon>Chordata</taxon>
        <taxon>Craniata</taxon>
        <taxon>Vertebrata</taxon>
        <taxon>Euteleostomi</taxon>
        <taxon>Archelosauria</taxon>
        <taxon>Archosauria</taxon>
        <taxon>Crocodylia</taxon>
        <taxon>Alligatoridae</taxon>
        <taxon>Alligatorinae</taxon>
        <taxon>Alligator</taxon>
    </lineage>
</organism>
<protein>
    <submittedName>
        <fullName evidence="1">Uncharacterized protein</fullName>
    </submittedName>
</protein>
<accession>A0A151P1N3</accession>
<proteinExistence type="predicted"/>
<keyword evidence="2" id="KW-1185">Reference proteome</keyword>
<evidence type="ECO:0000313" key="1">
    <source>
        <dbReference type="EMBL" id="KYO42809.1"/>
    </source>
</evidence>
<dbReference type="Proteomes" id="UP000050525">
    <property type="component" value="Unassembled WGS sequence"/>
</dbReference>
<dbReference type="EMBL" id="AKHW03001351">
    <property type="protein sequence ID" value="KYO42809.1"/>
    <property type="molecule type" value="Genomic_DNA"/>
</dbReference>
<gene>
    <name evidence="1" type="ORF">Y1Q_0016191</name>
</gene>
<dbReference type="AlphaFoldDB" id="A0A151P1N3"/>
<name>A0A151P1N3_ALLMI</name>